<evidence type="ECO:0000313" key="3">
    <source>
        <dbReference type="Proteomes" id="UP000294299"/>
    </source>
</evidence>
<evidence type="ECO:0000256" key="1">
    <source>
        <dbReference type="ARBA" id="ARBA00023002"/>
    </source>
</evidence>
<gene>
    <name evidence="2" type="ORF">NFRAN_3099</name>
</gene>
<dbReference type="RefSeq" id="WP_134485361.1">
    <property type="nucleotide sequence ID" value="NZ_LR216287.1"/>
</dbReference>
<proteinExistence type="predicted"/>
<dbReference type="GeneID" id="39422193"/>
<name>A0A484IF05_9ARCH</name>
<accession>A0A484IF05</accession>
<keyword evidence="1" id="KW-0560">Oxidoreductase</keyword>
<dbReference type="GO" id="GO:0032259">
    <property type="term" value="P:methylation"/>
    <property type="evidence" value="ECO:0007669"/>
    <property type="project" value="UniProtKB-KW"/>
</dbReference>
<dbReference type="GO" id="GO:0016491">
    <property type="term" value="F:oxidoreductase activity"/>
    <property type="evidence" value="ECO:0007669"/>
    <property type="project" value="UniProtKB-KW"/>
</dbReference>
<sequence>MNIIYELNPPKILHGESINLVTLRNEVEKFLSRASIVLGITSHVHLTDSVLGMPRLSSITAAQLISKEIEKHTINLTCSMRTRDRNMNSIIQSVADSIILKIKGLLFIQGDKPNYGSWDISSCSPKPTEVIRTLNSLGFGNLINLDLSIPNNISNISNFQKKVRSKPSRLFTQSVGSIEEIRKLKALLETECNQVEDNNTGKGIRNGINLIPCIMVPSPKNQKAANMIGLDWSLYEHNFFEFIEQIRDLGITEILLTSPNSFDEGVEVLKKILN</sequence>
<dbReference type="SUPFAM" id="SSF51730">
    <property type="entry name" value="FAD-linked oxidoreductase"/>
    <property type="match status" value="1"/>
</dbReference>
<keyword evidence="2" id="KW-0489">Methyltransferase</keyword>
<evidence type="ECO:0000313" key="2">
    <source>
        <dbReference type="EMBL" id="VFJ15417.1"/>
    </source>
</evidence>
<organism evidence="2 3">
    <name type="scientific">Candidatus Nitrosocosmicus franklandianus</name>
    <dbReference type="NCBI Taxonomy" id="1798806"/>
    <lineage>
        <taxon>Archaea</taxon>
        <taxon>Nitrososphaerota</taxon>
        <taxon>Nitrososphaeria</taxon>
        <taxon>Nitrososphaerales</taxon>
        <taxon>Nitrososphaeraceae</taxon>
        <taxon>Candidatus Nitrosocosmicus</taxon>
    </lineage>
</organism>
<dbReference type="Proteomes" id="UP000294299">
    <property type="component" value="Chromosome NFRAN"/>
</dbReference>
<keyword evidence="2" id="KW-0808">Transferase</keyword>
<dbReference type="InterPro" id="IPR029041">
    <property type="entry name" value="FAD-linked_oxidoreductase-like"/>
</dbReference>
<dbReference type="EMBL" id="LR216287">
    <property type="protein sequence ID" value="VFJ15417.1"/>
    <property type="molecule type" value="Genomic_DNA"/>
</dbReference>
<reference evidence="2 3" key="1">
    <citation type="submission" date="2019-02" db="EMBL/GenBank/DDBJ databases">
        <authorList>
            <person name="Lehtovirta-Morley E L."/>
        </authorList>
    </citation>
    <scope>NUCLEOTIDE SEQUENCE [LARGE SCALE GENOMIC DNA]</scope>
    <source>
        <strain evidence="2">NFRAN1</strain>
    </source>
</reference>
<dbReference type="OrthoDB" id="10385at2157"/>
<dbReference type="GO" id="GO:0008168">
    <property type="term" value="F:methyltransferase activity"/>
    <property type="evidence" value="ECO:0007669"/>
    <property type="project" value="UniProtKB-KW"/>
</dbReference>
<dbReference type="KEGG" id="nfn:NFRAN_3099"/>
<keyword evidence="3" id="KW-1185">Reference proteome</keyword>
<dbReference type="Gene3D" id="3.20.20.220">
    <property type="match status" value="1"/>
</dbReference>
<protein>
    <submittedName>
        <fullName evidence="2">Bifunctional homocysteine S-methyltransferase/5,10-methylenetetrahydrofolate reductase protein</fullName>
    </submittedName>
</protein>
<dbReference type="AlphaFoldDB" id="A0A484IF05"/>